<dbReference type="CDD" id="cd00090">
    <property type="entry name" value="HTH_ARSR"/>
    <property type="match status" value="1"/>
</dbReference>
<dbReference type="InterPro" id="IPR001845">
    <property type="entry name" value="HTH_ArsR_DNA-bd_dom"/>
</dbReference>
<sequence>MHNDFEIYFETAELLKVIAHPVRLCIIRGLLDKGQCNVTYMQTCLKLPQSTISQHVQKLRAAKVIVGKRNGVEIGYRINNDTVKQLINILFPEEEQKND</sequence>
<keyword evidence="2" id="KW-0238">DNA-binding</keyword>
<dbReference type="EMBL" id="JAKOAV010000044">
    <property type="protein sequence ID" value="MDF9409830.1"/>
    <property type="molecule type" value="Genomic_DNA"/>
</dbReference>
<dbReference type="Proteomes" id="UP001154312">
    <property type="component" value="Unassembled WGS sequence"/>
</dbReference>
<dbReference type="InterPro" id="IPR011991">
    <property type="entry name" value="ArsR-like_HTH"/>
</dbReference>
<keyword evidence="1" id="KW-0805">Transcription regulation</keyword>
<gene>
    <name evidence="5" type="ORF">L7E55_15990</name>
</gene>
<evidence type="ECO:0000259" key="4">
    <source>
        <dbReference type="PROSITE" id="PS50987"/>
    </source>
</evidence>
<evidence type="ECO:0000313" key="5">
    <source>
        <dbReference type="EMBL" id="MDF9409830.1"/>
    </source>
</evidence>
<dbReference type="NCBIfam" id="NF033788">
    <property type="entry name" value="HTH_metalloreg"/>
    <property type="match status" value="1"/>
</dbReference>
<keyword evidence="6" id="KW-1185">Reference proteome</keyword>
<evidence type="ECO:0000256" key="1">
    <source>
        <dbReference type="ARBA" id="ARBA00023015"/>
    </source>
</evidence>
<reference evidence="5" key="1">
    <citation type="submission" date="2022-02" db="EMBL/GenBank/DDBJ databases">
        <authorList>
            <person name="Leng L."/>
        </authorList>
    </citation>
    <scope>NUCLEOTIDE SEQUENCE</scope>
    <source>
        <strain evidence="5">JI</strain>
    </source>
</reference>
<dbReference type="SUPFAM" id="SSF46785">
    <property type="entry name" value="Winged helix' DNA-binding domain"/>
    <property type="match status" value="1"/>
</dbReference>
<dbReference type="InterPro" id="IPR036388">
    <property type="entry name" value="WH-like_DNA-bd_sf"/>
</dbReference>
<dbReference type="PANTHER" id="PTHR43132:SF2">
    <property type="entry name" value="ARSENICAL RESISTANCE OPERON REPRESSOR ARSR-RELATED"/>
    <property type="match status" value="1"/>
</dbReference>
<dbReference type="SMART" id="SM00418">
    <property type="entry name" value="HTH_ARSR"/>
    <property type="match status" value="1"/>
</dbReference>
<organism evidence="5 6">
    <name type="scientific">Pelotomaculum isophthalicicum JI</name>
    <dbReference type="NCBI Taxonomy" id="947010"/>
    <lineage>
        <taxon>Bacteria</taxon>
        <taxon>Bacillati</taxon>
        <taxon>Bacillota</taxon>
        <taxon>Clostridia</taxon>
        <taxon>Eubacteriales</taxon>
        <taxon>Desulfotomaculaceae</taxon>
        <taxon>Pelotomaculum</taxon>
    </lineage>
</organism>
<dbReference type="GO" id="GO:0003677">
    <property type="term" value="F:DNA binding"/>
    <property type="evidence" value="ECO:0007669"/>
    <property type="project" value="UniProtKB-KW"/>
</dbReference>
<dbReference type="RefSeq" id="WP_277445346.1">
    <property type="nucleotide sequence ID" value="NZ_JAKOAV010000044.1"/>
</dbReference>
<dbReference type="PROSITE" id="PS50987">
    <property type="entry name" value="HTH_ARSR_2"/>
    <property type="match status" value="1"/>
</dbReference>
<dbReference type="PANTHER" id="PTHR43132">
    <property type="entry name" value="ARSENICAL RESISTANCE OPERON REPRESSOR ARSR-RELATED"/>
    <property type="match status" value="1"/>
</dbReference>
<feature type="domain" description="HTH arsR-type" evidence="4">
    <location>
        <begin position="3"/>
        <end position="98"/>
    </location>
</feature>
<dbReference type="AlphaFoldDB" id="A0A9X4H0H0"/>
<evidence type="ECO:0000256" key="3">
    <source>
        <dbReference type="ARBA" id="ARBA00023163"/>
    </source>
</evidence>
<proteinExistence type="predicted"/>
<evidence type="ECO:0000313" key="6">
    <source>
        <dbReference type="Proteomes" id="UP001154312"/>
    </source>
</evidence>
<accession>A0A9X4H0H0</accession>
<dbReference type="GO" id="GO:0003700">
    <property type="term" value="F:DNA-binding transcription factor activity"/>
    <property type="evidence" value="ECO:0007669"/>
    <property type="project" value="InterPro"/>
</dbReference>
<keyword evidence="3" id="KW-0804">Transcription</keyword>
<protein>
    <submittedName>
        <fullName evidence="5">Metalloregulator ArsR/SmtB family transcription factor</fullName>
    </submittedName>
</protein>
<dbReference type="PRINTS" id="PR00778">
    <property type="entry name" value="HTHARSR"/>
</dbReference>
<dbReference type="Gene3D" id="1.10.10.10">
    <property type="entry name" value="Winged helix-like DNA-binding domain superfamily/Winged helix DNA-binding domain"/>
    <property type="match status" value="1"/>
</dbReference>
<comment type="caution">
    <text evidence="5">The sequence shown here is derived from an EMBL/GenBank/DDBJ whole genome shotgun (WGS) entry which is preliminary data.</text>
</comment>
<name>A0A9X4H0H0_9FIRM</name>
<evidence type="ECO:0000256" key="2">
    <source>
        <dbReference type="ARBA" id="ARBA00023125"/>
    </source>
</evidence>
<dbReference type="InterPro" id="IPR036390">
    <property type="entry name" value="WH_DNA-bd_sf"/>
</dbReference>
<dbReference type="InterPro" id="IPR051011">
    <property type="entry name" value="Metal_resp_trans_reg"/>
</dbReference>